<evidence type="ECO:0000313" key="5">
    <source>
        <dbReference type="EMBL" id="CAH1272094.1"/>
    </source>
</evidence>
<dbReference type="PANTHER" id="PTHR24412">
    <property type="entry name" value="KELCH PROTEIN"/>
    <property type="match status" value="1"/>
</dbReference>
<dbReference type="InterPro" id="IPR000210">
    <property type="entry name" value="BTB/POZ_dom"/>
</dbReference>
<gene>
    <name evidence="5" type="primary">KBTBD8</name>
    <name evidence="5" type="ORF">BLAG_LOCUS23853</name>
</gene>
<dbReference type="InterPro" id="IPR011705">
    <property type="entry name" value="BACK"/>
</dbReference>
<feature type="domain" description="BTB" evidence="4">
    <location>
        <begin position="350"/>
        <end position="416"/>
    </location>
</feature>
<dbReference type="Pfam" id="PF00651">
    <property type="entry name" value="BTB"/>
    <property type="match status" value="2"/>
</dbReference>
<dbReference type="Gene3D" id="2.120.10.80">
    <property type="entry name" value="Kelch-type beta propeller"/>
    <property type="match status" value="1"/>
</dbReference>
<feature type="region of interest" description="Disordered" evidence="3">
    <location>
        <begin position="587"/>
        <end position="609"/>
    </location>
</feature>
<dbReference type="AlphaFoldDB" id="A0A8K0EX36"/>
<evidence type="ECO:0000256" key="3">
    <source>
        <dbReference type="SAM" id="MobiDB-lite"/>
    </source>
</evidence>
<dbReference type="Pfam" id="PF01344">
    <property type="entry name" value="Kelch_1"/>
    <property type="match status" value="1"/>
</dbReference>
<dbReference type="PROSITE" id="PS50097">
    <property type="entry name" value="BTB"/>
    <property type="match status" value="2"/>
</dbReference>
<organism evidence="5 6">
    <name type="scientific">Branchiostoma lanceolatum</name>
    <name type="common">Common lancelet</name>
    <name type="synonym">Amphioxus lanceolatum</name>
    <dbReference type="NCBI Taxonomy" id="7740"/>
    <lineage>
        <taxon>Eukaryota</taxon>
        <taxon>Metazoa</taxon>
        <taxon>Chordata</taxon>
        <taxon>Cephalochordata</taxon>
        <taxon>Leptocardii</taxon>
        <taxon>Amphioxiformes</taxon>
        <taxon>Branchiostomatidae</taxon>
        <taxon>Branchiostoma</taxon>
    </lineage>
</organism>
<accession>A0A8K0EX36</accession>
<dbReference type="EMBL" id="OV696693">
    <property type="protein sequence ID" value="CAH1272094.1"/>
    <property type="molecule type" value="Genomic_DNA"/>
</dbReference>
<evidence type="ECO:0000313" key="6">
    <source>
        <dbReference type="Proteomes" id="UP000838412"/>
    </source>
</evidence>
<proteinExistence type="predicted"/>
<evidence type="ECO:0000256" key="1">
    <source>
        <dbReference type="ARBA" id="ARBA00022441"/>
    </source>
</evidence>
<keyword evidence="1" id="KW-0880">Kelch repeat</keyword>
<feature type="domain" description="BTB" evidence="4">
    <location>
        <begin position="133"/>
        <end position="202"/>
    </location>
</feature>
<evidence type="ECO:0000256" key="2">
    <source>
        <dbReference type="ARBA" id="ARBA00022737"/>
    </source>
</evidence>
<dbReference type="Gene3D" id="3.30.710.10">
    <property type="entry name" value="Potassium Channel Kv1.1, Chain A"/>
    <property type="match status" value="2"/>
</dbReference>
<reference evidence="5" key="1">
    <citation type="submission" date="2022-01" db="EMBL/GenBank/DDBJ databases">
        <authorList>
            <person name="Braso-Vives M."/>
        </authorList>
    </citation>
    <scope>NUCLEOTIDE SEQUENCE</scope>
</reference>
<dbReference type="OrthoDB" id="6482909at2759"/>
<dbReference type="SMART" id="SM00875">
    <property type="entry name" value="BACK"/>
    <property type="match status" value="1"/>
</dbReference>
<dbReference type="InterPro" id="IPR006652">
    <property type="entry name" value="Kelch_1"/>
</dbReference>
<evidence type="ECO:0000259" key="4">
    <source>
        <dbReference type="PROSITE" id="PS50097"/>
    </source>
</evidence>
<keyword evidence="2" id="KW-0677">Repeat</keyword>
<dbReference type="Pfam" id="PF07707">
    <property type="entry name" value="BACK"/>
    <property type="match status" value="1"/>
</dbReference>
<keyword evidence="6" id="KW-1185">Reference proteome</keyword>
<sequence>MFRGYDFDKDNDKVDGFGTGATTLGTQCFSLGSGDGTDTPGLIRKKFRMSCRPFTTLESSYQVPRYSPSRIEPCCQLCMAACMLCKVKQSIADNVIRRNDIISRKDDSCFENCTHGRGLLAELDSQRQAGEFTDVVVQVEGREFLCHRAVLVTMPYFKTMLSSSLADSPSPKAKVVQLCEINSISFSKILDFLYTGEISIGKDDVKDILQAAHLLHFDYILKHYREFLQDNFCSSNSPSTMRLNDVPKSSARNTAASNLSDVTQDEEFLSTGAFWAQCSVGSSGDTVGKGGAAASPTKIYSGGRSPRTFRTMKIIQPRAIYGSRRHVNYTQGRNFAIAELVSQRKTGEYTDVVVQVEGREFPCHRAVLATTPYFKTMLSSDLAESSSKVVQLRGIDSNSFSKILDFLYTGEIRIGEDDVQDILQAVHMLQFDDIQQCCSKFIQNNLCLSNSLDAMRLADMYGLSDLKGRAIYIAGSNFLFLTRRGEFLNLSLQELLDILGSVNVTCTKKEEVVRSVMRWLDHVPDENRQTAIVRILKETCLSCVRFSMKGELDPLPVIPCESAGAGCLTKVTAAIGKQLLSTQMAAAEKGEAKRSPKRRASILVGPRRPEPPETLSGILAVPRDPGLRVRTRVRTSDNLAIFVGGWKAVRKPHLHDDLPFIVQPPPLQSIVCLDPDSQQYYHITNLPTPVAGYMSVACADGYLYVTGGRIHPLVGEGPQTAPSRQVFRYDFLSDIWVRLPDMPRGRAGHQSVIANGNLFLVGGDTEEESSFVTMDCYYPPDMDWMKIPVLPAIPTSSNLTISAAEDNVLFIEVSKSGDEQKVFVHTIDSSMHWWSMKVPKLKEYMYFEGTYFHTLCENSYRYMHGQKGIVDTISHYEVEDRDNPVKKTPLPFALFGHCFLETQKSRVRWYDRDCAALEKDDELQLED</sequence>
<dbReference type="SMART" id="SM00612">
    <property type="entry name" value="Kelch"/>
    <property type="match status" value="1"/>
</dbReference>
<name>A0A8K0EX36_BRALA</name>
<dbReference type="SUPFAM" id="SSF54695">
    <property type="entry name" value="POZ domain"/>
    <property type="match status" value="2"/>
</dbReference>
<dbReference type="Gene3D" id="1.25.40.420">
    <property type="match status" value="1"/>
</dbReference>
<dbReference type="SUPFAM" id="SSF117281">
    <property type="entry name" value="Kelch motif"/>
    <property type="match status" value="1"/>
</dbReference>
<dbReference type="InterPro" id="IPR015915">
    <property type="entry name" value="Kelch-typ_b-propeller"/>
</dbReference>
<dbReference type="CDD" id="cd18186">
    <property type="entry name" value="BTB_POZ_ZBTB_KLHL-like"/>
    <property type="match status" value="2"/>
</dbReference>
<dbReference type="SMART" id="SM00225">
    <property type="entry name" value="BTB"/>
    <property type="match status" value="2"/>
</dbReference>
<dbReference type="Proteomes" id="UP000838412">
    <property type="component" value="Chromosome 8"/>
</dbReference>
<protein>
    <submittedName>
        <fullName evidence="5">KBTBD8 protein</fullName>
    </submittedName>
</protein>
<dbReference type="PANTHER" id="PTHR24412:SF272">
    <property type="entry name" value="KELCH-LIKE PROTEIN DIABLO"/>
    <property type="match status" value="1"/>
</dbReference>
<dbReference type="InterPro" id="IPR011333">
    <property type="entry name" value="SKP1/BTB/POZ_sf"/>
</dbReference>